<dbReference type="Pfam" id="PF00248">
    <property type="entry name" value="Aldo_ket_red"/>
    <property type="match status" value="1"/>
</dbReference>
<dbReference type="InterPro" id="IPR050791">
    <property type="entry name" value="Aldo-Keto_reductase"/>
</dbReference>
<protein>
    <submittedName>
        <fullName evidence="3">Aldo/keto reductase</fullName>
    </submittedName>
</protein>
<dbReference type="SUPFAM" id="SSF51430">
    <property type="entry name" value="NAD(P)-linked oxidoreductase"/>
    <property type="match status" value="1"/>
</dbReference>
<organism evidence="3 4">
    <name type="scientific">Amycolatopsis acididurans</name>
    <dbReference type="NCBI Taxonomy" id="2724524"/>
    <lineage>
        <taxon>Bacteria</taxon>
        <taxon>Bacillati</taxon>
        <taxon>Actinomycetota</taxon>
        <taxon>Actinomycetes</taxon>
        <taxon>Pseudonocardiales</taxon>
        <taxon>Pseudonocardiaceae</taxon>
        <taxon>Amycolatopsis</taxon>
    </lineage>
</organism>
<evidence type="ECO:0000256" key="1">
    <source>
        <dbReference type="ARBA" id="ARBA00023002"/>
    </source>
</evidence>
<keyword evidence="4" id="KW-1185">Reference proteome</keyword>
<feature type="domain" description="NADP-dependent oxidoreductase" evidence="2">
    <location>
        <begin position="14"/>
        <end position="305"/>
    </location>
</feature>
<name>A0ABX1J8K1_9PSEU</name>
<keyword evidence="1" id="KW-0560">Oxidoreductase</keyword>
<dbReference type="PANTHER" id="PTHR43625:SF40">
    <property type="entry name" value="ALDO-KETO REDUCTASE YAKC [NADP(+)]"/>
    <property type="match status" value="1"/>
</dbReference>
<comment type="caution">
    <text evidence="3">The sequence shown here is derived from an EMBL/GenBank/DDBJ whole genome shotgun (WGS) entry which is preliminary data.</text>
</comment>
<evidence type="ECO:0000313" key="3">
    <source>
        <dbReference type="EMBL" id="NKQ56133.1"/>
    </source>
</evidence>
<dbReference type="InterPro" id="IPR036812">
    <property type="entry name" value="NAD(P)_OxRdtase_dom_sf"/>
</dbReference>
<proteinExistence type="predicted"/>
<dbReference type="InterPro" id="IPR023210">
    <property type="entry name" value="NADP_OxRdtase_dom"/>
</dbReference>
<accession>A0ABX1J8K1</accession>
<dbReference type="PANTHER" id="PTHR43625">
    <property type="entry name" value="AFLATOXIN B1 ALDEHYDE REDUCTASE"/>
    <property type="match status" value="1"/>
</dbReference>
<reference evidence="3 4" key="1">
    <citation type="submission" date="2020-04" db="EMBL/GenBank/DDBJ databases">
        <title>Novel species.</title>
        <authorList>
            <person name="Teo W.F.A."/>
            <person name="Lipun K."/>
            <person name="Srisuk N."/>
            <person name="Duangmal K."/>
        </authorList>
    </citation>
    <scope>NUCLEOTIDE SEQUENCE [LARGE SCALE GENOMIC DNA]</scope>
    <source>
        <strain evidence="3 4">K13G38</strain>
    </source>
</reference>
<dbReference type="Gene3D" id="3.20.20.100">
    <property type="entry name" value="NADP-dependent oxidoreductase domain"/>
    <property type="match status" value="1"/>
</dbReference>
<dbReference type="InterPro" id="IPR020471">
    <property type="entry name" value="AKR"/>
</dbReference>
<dbReference type="PRINTS" id="PR00069">
    <property type="entry name" value="ALDKETRDTASE"/>
</dbReference>
<evidence type="ECO:0000259" key="2">
    <source>
        <dbReference type="Pfam" id="PF00248"/>
    </source>
</evidence>
<gene>
    <name evidence="3" type="ORF">HFP15_24960</name>
</gene>
<dbReference type="EMBL" id="JAAXLS010000020">
    <property type="protein sequence ID" value="NKQ56133.1"/>
    <property type="molecule type" value="Genomic_DNA"/>
</dbReference>
<dbReference type="Proteomes" id="UP000715441">
    <property type="component" value="Unassembled WGS sequence"/>
</dbReference>
<evidence type="ECO:0000313" key="4">
    <source>
        <dbReference type="Proteomes" id="UP000715441"/>
    </source>
</evidence>
<sequence>MPTRQLGELVVGAIGLGCTAMSAWYGEVDQQEAVRVLRRAHEYGVTLIDTADNYGPFTSEQAIGTIIDEIRDRVVLSTKGGLYFTDRTNFKMSRDGSPGYLRRALDASLRRLRTDYVDLYYLHRVDPAVPIEESIGFLAEQVTAGKIRAIGLSDVDVPTLDRAHAVHPISAVESELSLWTREPLPALVGWCRSHGAGFVPYAPLGRGFLAGNVTPRAKFASGDFRAGNPRFTPEAIEQNMVYVERIRAIADHHGVAPAVIALAWLLSQAENVIPIPGMEKMAYLTENIKAAALNLTAEELRDLDTLPPAFGSRLQADLASVSIVESGNPP</sequence>